<evidence type="ECO:0000313" key="2">
    <source>
        <dbReference type="EMBL" id="GER39476.1"/>
    </source>
</evidence>
<feature type="region of interest" description="Disordered" evidence="1">
    <location>
        <begin position="94"/>
        <end position="135"/>
    </location>
</feature>
<accession>A0A5A7Q3L2</accession>
<dbReference type="Proteomes" id="UP000325081">
    <property type="component" value="Unassembled WGS sequence"/>
</dbReference>
<protein>
    <submittedName>
        <fullName evidence="2">Uncharacterized protein</fullName>
    </submittedName>
</protein>
<organism evidence="2 3">
    <name type="scientific">Striga asiatica</name>
    <name type="common">Asiatic witchweed</name>
    <name type="synonym">Buchnera asiatica</name>
    <dbReference type="NCBI Taxonomy" id="4170"/>
    <lineage>
        <taxon>Eukaryota</taxon>
        <taxon>Viridiplantae</taxon>
        <taxon>Streptophyta</taxon>
        <taxon>Embryophyta</taxon>
        <taxon>Tracheophyta</taxon>
        <taxon>Spermatophyta</taxon>
        <taxon>Magnoliopsida</taxon>
        <taxon>eudicotyledons</taxon>
        <taxon>Gunneridae</taxon>
        <taxon>Pentapetalae</taxon>
        <taxon>asterids</taxon>
        <taxon>lamiids</taxon>
        <taxon>Lamiales</taxon>
        <taxon>Orobanchaceae</taxon>
        <taxon>Buchnereae</taxon>
        <taxon>Striga</taxon>
    </lineage>
</organism>
<proteinExistence type="predicted"/>
<evidence type="ECO:0000256" key="1">
    <source>
        <dbReference type="SAM" id="MobiDB-lite"/>
    </source>
</evidence>
<name>A0A5A7Q3L2_STRAF</name>
<dbReference type="EMBL" id="BKCP01005661">
    <property type="protein sequence ID" value="GER39476.1"/>
    <property type="molecule type" value="Genomic_DNA"/>
</dbReference>
<gene>
    <name evidence="2" type="ORF">STAS_16091</name>
</gene>
<reference evidence="3" key="1">
    <citation type="journal article" date="2019" name="Curr. Biol.">
        <title>Genome Sequence of Striga asiatica Provides Insight into the Evolution of Plant Parasitism.</title>
        <authorList>
            <person name="Yoshida S."/>
            <person name="Kim S."/>
            <person name="Wafula E.K."/>
            <person name="Tanskanen J."/>
            <person name="Kim Y.M."/>
            <person name="Honaas L."/>
            <person name="Yang Z."/>
            <person name="Spallek T."/>
            <person name="Conn C.E."/>
            <person name="Ichihashi Y."/>
            <person name="Cheong K."/>
            <person name="Cui S."/>
            <person name="Der J.P."/>
            <person name="Gundlach H."/>
            <person name="Jiao Y."/>
            <person name="Hori C."/>
            <person name="Ishida J.K."/>
            <person name="Kasahara H."/>
            <person name="Kiba T."/>
            <person name="Kim M.S."/>
            <person name="Koo N."/>
            <person name="Laohavisit A."/>
            <person name="Lee Y.H."/>
            <person name="Lumba S."/>
            <person name="McCourt P."/>
            <person name="Mortimer J.C."/>
            <person name="Mutuku J.M."/>
            <person name="Nomura T."/>
            <person name="Sasaki-Sekimoto Y."/>
            <person name="Seto Y."/>
            <person name="Wang Y."/>
            <person name="Wakatake T."/>
            <person name="Sakakibara H."/>
            <person name="Demura T."/>
            <person name="Yamaguchi S."/>
            <person name="Yoneyama K."/>
            <person name="Manabe R.I."/>
            <person name="Nelson D.C."/>
            <person name="Schulman A.H."/>
            <person name="Timko M.P."/>
            <person name="dePamphilis C.W."/>
            <person name="Choi D."/>
            <person name="Shirasu K."/>
        </authorList>
    </citation>
    <scope>NUCLEOTIDE SEQUENCE [LARGE SCALE GENOMIC DNA]</scope>
    <source>
        <strain evidence="3">cv. UVA1</strain>
    </source>
</reference>
<evidence type="ECO:0000313" key="3">
    <source>
        <dbReference type="Proteomes" id="UP000325081"/>
    </source>
</evidence>
<keyword evidence="3" id="KW-1185">Reference proteome</keyword>
<dbReference type="AlphaFoldDB" id="A0A5A7Q3L2"/>
<comment type="caution">
    <text evidence="2">The sequence shown here is derived from an EMBL/GenBank/DDBJ whole genome shotgun (WGS) entry which is preliminary data.</text>
</comment>
<sequence length="135" mass="15085">MSVGGESSCSTVMTQIGKGLNLKKLEQMESLLVHMFIGSPTQSGDPVEKRQRWTLERLSPPLADSLLPGHKRRGCRIRPRRAPSSLNLECFPTGGGLSELRERRERSSCSWPEEEREIREEMGSSLFSDSLDGPN</sequence>